<comment type="caution">
    <text evidence="2">The sequence shown here is derived from an EMBL/GenBank/DDBJ whole genome shotgun (WGS) entry which is preliminary data.</text>
</comment>
<dbReference type="GeneID" id="94297107"/>
<keyword evidence="1" id="KW-0812">Transmembrane</keyword>
<dbReference type="AlphaFoldDB" id="A0A9P8S085"/>
<evidence type="ECO:0000313" key="2">
    <source>
        <dbReference type="EMBL" id="KAH0575451.1"/>
    </source>
</evidence>
<dbReference type="RefSeq" id="XP_067766224.1">
    <property type="nucleotide sequence ID" value="XM_067906956.1"/>
</dbReference>
<keyword evidence="3" id="KW-1185">Reference proteome</keyword>
<dbReference type="KEGG" id="ssao:94297107"/>
<protein>
    <submittedName>
        <fullName evidence="2">Uncharacterized protein</fullName>
    </submittedName>
</protein>
<name>A0A9P8S085_9EUKA</name>
<evidence type="ECO:0000313" key="3">
    <source>
        <dbReference type="Proteomes" id="UP000018208"/>
    </source>
</evidence>
<organism evidence="2 3">
    <name type="scientific">Spironucleus salmonicida</name>
    <dbReference type="NCBI Taxonomy" id="348837"/>
    <lineage>
        <taxon>Eukaryota</taxon>
        <taxon>Metamonada</taxon>
        <taxon>Diplomonadida</taxon>
        <taxon>Hexamitidae</taxon>
        <taxon>Hexamitinae</taxon>
        <taxon>Spironucleus</taxon>
    </lineage>
</organism>
<sequence>MNGPQRALANTLSLLARPFIFQPTPSASVHRILADSLNQLPEDIAEQIASSNAACSECGFRGHVAVISTRTQCQCGGKLRGKLPQLRIIRTSQVQVSKGYEVGAIVLGGGTCITADDTGSVFTLQDGSATRVLESQTLSQLIRILTDSFFINQYGGVQYIIYYQRQILYPSHSILAAYEFLPESVAPAMEVTNDQLVQRQDTCVLNNSAVLHSDDDCDEKHHLIQVFGNDSLISMDCNVPSLVVFALFFIISLGLLIHMCLLFFMIGDQSTLVVDDLIVDTSLLVHMNGVQSAIQFHSQQQPQLSIITESIQTDIAQSNTATVDTEFSSSNFALATKTLQTARTSFIVVNNGRLAATEISSAQFTTGSSTSLTLTNAKFSHLTAFQTANIGALTVKSFTFTGSCAIQDQIDSLECIDITTYALHSENLVTTILSAPALQTSSLTLSDGITVPNLVFSQVVQTQGIFTTRALQLGTSLSFIGANTLTGDLVVSGATSLTSLNSSTGVFTHSTIGSLTTDDLGGGITIYKSANIANLEVKSLRCTDLILAGQPAITDQALQLGIIAVSGDTVVVGSTNSTTVVAPRIVQR</sequence>
<gene>
    <name evidence="2" type="ORF">SS50377_23084</name>
</gene>
<dbReference type="EMBL" id="AUWU02000003">
    <property type="protein sequence ID" value="KAH0575451.1"/>
    <property type="molecule type" value="Genomic_DNA"/>
</dbReference>
<keyword evidence="1" id="KW-0472">Membrane</keyword>
<dbReference type="Proteomes" id="UP000018208">
    <property type="component" value="Unassembled WGS sequence"/>
</dbReference>
<feature type="transmembrane region" description="Helical" evidence="1">
    <location>
        <begin position="242"/>
        <end position="264"/>
    </location>
</feature>
<keyword evidence="1" id="KW-1133">Transmembrane helix</keyword>
<proteinExistence type="predicted"/>
<evidence type="ECO:0000256" key="1">
    <source>
        <dbReference type="SAM" id="Phobius"/>
    </source>
</evidence>
<reference evidence="2 3" key="1">
    <citation type="journal article" date="2014" name="PLoS Genet.">
        <title>The Genome of Spironucleus salmonicida Highlights a Fish Pathogen Adapted to Fluctuating Environments.</title>
        <authorList>
            <person name="Xu F."/>
            <person name="Jerlstrom-Hultqvist J."/>
            <person name="Einarsson E."/>
            <person name="Astvaldsson A."/>
            <person name="Svard S.G."/>
            <person name="Andersson J.O."/>
        </authorList>
    </citation>
    <scope>NUCLEOTIDE SEQUENCE [LARGE SCALE GENOMIC DNA]</scope>
    <source>
        <strain evidence="2 3">ATCC 50377</strain>
    </source>
</reference>
<accession>A0A9P8S085</accession>